<evidence type="ECO:0000313" key="2">
    <source>
        <dbReference type="EMBL" id="QNM08293.1"/>
    </source>
</evidence>
<proteinExistence type="predicted"/>
<evidence type="ECO:0000256" key="1">
    <source>
        <dbReference type="SAM" id="Phobius"/>
    </source>
</evidence>
<dbReference type="EMBL" id="CP060635">
    <property type="protein sequence ID" value="QNM08293.1"/>
    <property type="molecule type" value="Genomic_DNA"/>
</dbReference>
<gene>
    <name evidence="2" type="ORF">H9Q79_15625</name>
</gene>
<keyword evidence="3" id="KW-1185">Reference proteome</keyword>
<name>A0A7G9GBW1_9FIRM</name>
<organism evidence="2 3">
    <name type="scientific">Wansuia hejianensis</name>
    <dbReference type="NCBI Taxonomy" id="2763667"/>
    <lineage>
        <taxon>Bacteria</taxon>
        <taxon>Bacillati</taxon>
        <taxon>Bacillota</taxon>
        <taxon>Clostridia</taxon>
        <taxon>Lachnospirales</taxon>
        <taxon>Lachnospiraceae</taxon>
        <taxon>Wansuia</taxon>
    </lineage>
</organism>
<dbReference type="RefSeq" id="WP_118648844.1">
    <property type="nucleotide sequence ID" value="NZ_CP060635.1"/>
</dbReference>
<feature type="transmembrane region" description="Helical" evidence="1">
    <location>
        <begin position="6"/>
        <end position="25"/>
    </location>
</feature>
<reference evidence="2 3" key="1">
    <citation type="submission" date="2020-08" db="EMBL/GenBank/DDBJ databases">
        <authorList>
            <person name="Liu C."/>
            <person name="Sun Q."/>
        </authorList>
    </citation>
    <scope>NUCLEOTIDE SEQUENCE [LARGE SCALE GENOMIC DNA]</scope>
    <source>
        <strain evidence="2 3">NSJ-29</strain>
    </source>
</reference>
<sequence>MLGNYLIFGVVVFAAALLVISIVFLQEKRKDASAKAKKEASIEMEREPAKRGWKSHFWAPPARSVLEQLPIQYYDAKGYYVLKDGSNLDLLMIQSKDLVTSSPDEVEFDCLKFGKLYKIYGNDLKLVSLNFPCNTLHQQLYFKQKMVKAGNEVYRHWLQKKLKELEALEKTHTTREFYLMFDIVNIG</sequence>
<dbReference type="Proteomes" id="UP000515860">
    <property type="component" value="Chromosome"/>
</dbReference>
<keyword evidence="1" id="KW-1133">Transmembrane helix</keyword>
<accession>A0A7G9GBW1</accession>
<dbReference type="AlphaFoldDB" id="A0A7G9GBW1"/>
<protein>
    <submittedName>
        <fullName evidence="2">Uncharacterized protein</fullName>
    </submittedName>
</protein>
<keyword evidence="1" id="KW-0812">Transmembrane</keyword>
<dbReference type="KEGG" id="whj:H9Q79_15625"/>
<keyword evidence="1" id="KW-0472">Membrane</keyword>
<evidence type="ECO:0000313" key="3">
    <source>
        <dbReference type="Proteomes" id="UP000515860"/>
    </source>
</evidence>